<dbReference type="GeneID" id="108972978"/>
<dbReference type="GO" id="GO:0008483">
    <property type="term" value="F:transaminase activity"/>
    <property type="evidence" value="ECO:0007669"/>
    <property type="project" value="UniProtKB-KW"/>
</dbReference>
<dbReference type="FunFam" id="3.30.70.1400:FF:000001">
    <property type="entry name" value="Aminomethyltransferase"/>
    <property type="match status" value="1"/>
</dbReference>
<dbReference type="InterPro" id="IPR028896">
    <property type="entry name" value="GcvT/YgfZ/DmdA"/>
</dbReference>
<evidence type="ECO:0000256" key="3">
    <source>
        <dbReference type="ARBA" id="ARBA00008609"/>
    </source>
</evidence>
<dbReference type="NCBIfam" id="TIGR00528">
    <property type="entry name" value="gcvT"/>
    <property type="match status" value="1"/>
</dbReference>
<dbReference type="AlphaFoldDB" id="A0A0K8UGL9"/>
<dbReference type="Pfam" id="PF01571">
    <property type="entry name" value="GCV_T"/>
    <property type="match status" value="1"/>
</dbReference>
<dbReference type="EC" id="2.1.2.10" evidence="11"/>
<dbReference type="Gene3D" id="3.30.1360.120">
    <property type="entry name" value="Probable tRNA modification gtpase trme, domain 1"/>
    <property type="match status" value="1"/>
</dbReference>
<dbReference type="GO" id="GO:0006546">
    <property type="term" value="P:glycine catabolic process"/>
    <property type="evidence" value="ECO:0007669"/>
    <property type="project" value="InterPro"/>
</dbReference>
<evidence type="ECO:0000256" key="6">
    <source>
        <dbReference type="ARBA" id="ARBA00022679"/>
    </source>
</evidence>
<comment type="subunit">
    <text evidence="4 11">The glycine cleavage system is composed of four proteins: P, T, L and H.</text>
</comment>
<dbReference type="InterPro" id="IPR006222">
    <property type="entry name" value="GCVT_N"/>
</dbReference>
<dbReference type="PIRSF" id="PIRSF006487">
    <property type="entry name" value="GcvT"/>
    <property type="match status" value="1"/>
</dbReference>
<dbReference type="Gene3D" id="4.10.1250.10">
    <property type="entry name" value="Aminomethyltransferase fragment"/>
    <property type="match status" value="1"/>
</dbReference>
<keyword evidence="6 11" id="KW-0808">Transferase</keyword>
<evidence type="ECO:0000259" key="13">
    <source>
        <dbReference type="Pfam" id="PF08669"/>
    </source>
</evidence>
<sequence>MYKMNKLSGISYAFEKLPKGFRKYCSGNNQIKAKHTALYDFHKKHGGKMVNFGGYILPVQYADQSIVSSHLHTRHHASIFDVSHMLQTYVRGKDAIPCIESLCTADIKRMAFGTSSLTIFTNDDGGILDDLIVSKIDDEQLYIVSNAAMKSQDMEIMQKAKNRFNADGKDVDIEFLSTSDQSLIAIQGPSGVRSLEKLLPKPKILNELYFLHTTVSEVAGIPKCRITRCGYTGEDGVEVSVPSTHVEYLTEALLKTNEHLKMAGLGARDTLRLESGLCLYGNDITDETTPVEAGLAWLIARRRRNERDFPGSDRILSQLNKLTGEISHCRIGLVMCGKNKTPPARAGVKIYYKDKEVGFITSGCISPSLEKNIAMGYILEDHTNIPNKMVQLKIRDNFYDAIITRMPFVKPNYFNKPKKLI</sequence>
<evidence type="ECO:0000256" key="11">
    <source>
        <dbReference type="RuleBase" id="RU003981"/>
    </source>
</evidence>
<evidence type="ECO:0000256" key="8">
    <source>
        <dbReference type="ARBA" id="ARBA00023128"/>
    </source>
</evidence>
<evidence type="ECO:0000313" key="14">
    <source>
        <dbReference type="EMBL" id="JAI25804.1"/>
    </source>
</evidence>
<dbReference type="InterPro" id="IPR027266">
    <property type="entry name" value="TrmE/GcvT-like"/>
</dbReference>
<evidence type="ECO:0000256" key="1">
    <source>
        <dbReference type="ARBA" id="ARBA00003631"/>
    </source>
</evidence>
<dbReference type="SUPFAM" id="SSF101790">
    <property type="entry name" value="Aminomethyltransferase beta-barrel domain"/>
    <property type="match status" value="1"/>
</dbReference>
<keyword evidence="7 11" id="KW-0809">Transit peptide</keyword>
<keyword evidence="8 11" id="KW-0496">Mitochondrion</keyword>
<comment type="subcellular location">
    <subcellularLocation>
        <location evidence="2 11">Mitochondrion</location>
    </subcellularLocation>
</comment>
<evidence type="ECO:0000256" key="10">
    <source>
        <dbReference type="PIRSR" id="PIRSR006487-1"/>
    </source>
</evidence>
<comment type="similarity">
    <text evidence="3 11">Belongs to the GcvT family.</text>
</comment>
<comment type="catalytic activity">
    <reaction evidence="9 11">
        <text>N(6)-[(R)-S(8)-aminomethyldihydrolipoyl]-L-lysyl-[protein] + (6S)-5,6,7,8-tetrahydrofolate = N(6)-[(R)-dihydrolipoyl]-L-lysyl-[protein] + (6R)-5,10-methylene-5,6,7,8-tetrahydrofolate + NH4(+)</text>
        <dbReference type="Rhea" id="RHEA:16945"/>
        <dbReference type="Rhea" id="RHEA-COMP:10475"/>
        <dbReference type="Rhea" id="RHEA-COMP:10492"/>
        <dbReference type="ChEBI" id="CHEBI:15636"/>
        <dbReference type="ChEBI" id="CHEBI:28938"/>
        <dbReference type="ChEBI" id="CHEBI:57453"/>
        <dbReference type="ChEBI" id="CHEBI:83100"/>
        <dbReference type="ChEBI" id="CHEBI:83143"/>
        <dbReference type="EC" id="2.1.2.10"/>
    </reaction>
</comment>
<dbReference type="PANTHER" id="PTHR43757">
    <property type="entry name" value="AMINOMETHYLTRANSFERASE"/>
    <property type="match status" value="1"/>
</dbReference>
<keyword evidence="14" id="KW-0489">Methyltransferase</keyword>
<proteinExistence type="inferred from homology"/>
<protein>
    <recommendedName>
        <fullName evidence="11">Aminomethyltransferase</fullName>
        <ecNumber evidence="11">2.1.2.10</ecNumber>
    </recommendedName>
    <alternativeName>
        <fullName evidence="11">Glycine cleavage system T protein</fullName>
    </alternativeName>
</protein>
<dbReference type="GO" id="GO:0032259">
    <property type="term" value="P:methylation"/>
    <property type="evidence" value="ECO:0007669"/>
    <property type="project" value="UniProtKB-KW"/>
</dbReference>
<dbReference type="FunFam" id="4.10.1250.10:FF:000002">
    <property type="entry name" value="Aminomethyltransferase"/>
    <property type="match status" value="1"/>
</dbReference>
<dbReference type="EMBL" id="GDHF01026510">
    <property type="protein sequence ID" value="JAI25804.1"/>
    <property type="molecule type" value="Transcribed_RNA"/>
</dbReference>
<evidence type="ECO:0000259" key="12">
    <source>
        <dbReference type="Pfam" id="PF01571"/>
    </source>
</evidence>
<evidence type="ECO:0000256" key="4">
    <source>
        <dbReference type="ARBA" id="ARBA00011690"/>
    </source>
</evidence>
<dbReference type="Gene3D" id="3.30.70.1400">
    <property type="entry name" value="Aminomethyltransferase beta-barrel domains"/>
    <property type="match status" value="1"/>
</dbReference>
<dbReference type="NCBIfam" id="NF001567">
    <property type="entry name" value="PRK00389.1"/>
    <property type="match status" value="1"/>
</dbReference>
<evidence type="ECO:0000256" key="9">
    <source>
        <dbReference type="ARBA" id="ARBA00047665"/>
    </source>
</evidence>
<comment type="function">
    <text evidence="1 11">The glycine cleavage system catalyzes the degradation of glycine.</text>
</comment>
<dbReference type="InterPro" id="IPR006223">
    <property type="entry name" value="GcvT"/>
</dbReference>
<dbReference type="Gene3D" id="2.40.30.110">
    <property type="entry name" value="Aminomethyltransferase beta-barrel domains"/>
    <property type="match status" value="1"/>
</dbReference>
<evidence type="ECO:0000256" key="2">
    <source>
        <dbReference type="ARBA" id="ARBA00004173"/>
    </source>
</evidence>
<dbReference type="InterPro" id="IPR029043">
    <property type="entry name" value="GcvT/YgfZ_C"/>
</dbReference>
<keyword evidence="5 11" id="KW-0032">Aminotransferase</keyword>
<dbReference type="PANTHER" id="PTHR43757:SF16">
    <property type="entry name" value="AMINOMETHYLTRANSFERASE, MITOCHONDRIAL"/>
    <property type="match status" value="1"/>
</dbReference>
<dbReference type="GO" id="GO:0008168">
    <property type="term" value="F:methyltransferase activity"/>
    <property type="evidence" value="ECO:0007669"/>
    <property type="project" value="UniProtKB-KW"/>
</dbReference>
<feature type="binding site" evidence="10">
    <location>
        <position position="238"/>
    </location>
    <ligand>
        <name>substrate</name>
    </ligand>
</feature>
<dbReference type="GO" id="GO:0005739">
    <property type="term" value="C:mitochondrion"/>
    <property type="evidence" value="ECO:0007669"/>
    <property type="project" value="UniProtKB-SubCell"/>
</dbReference>
<evidence type="ECO:0000256" key="7">
    <source>
        <dbReference type="ARBA" id="ARBA00022946"/>
    </source>
</evidence>
<dbReference type="SUPFAM" id="SSF103025">
    <property type="entry name" value="Folate-binding domain"/>
    <property type="match status" value="1"/>
</dbReference>
<feature type="domain" description="GCVT N-terminal" evidence="12">
    <location>
        <begin position="38"/>
        <end position="300"/>
    </location>
</feature>
<accession>A0A0K8UGL9</accession>
<reference evidence="14" key="1">
    <citation type="submission" date="2015-06" db="EMBL/GenBank/DDBJ databases">
        <authorList>
            <person name="Hoefler B.C."/>
            <person name="Straight P.D."/>
        </authorList>
    </citation>
    <scope>NUCLEOTIDE SEQUENCE</scope>
</reference>
<gene>
    <name evidence="14" type="primary">AMT_2</name>
    <name evidence="14" type="ORF">c0_g1_i1</name>
</gene>
<dbReference type="GO" id="GO:0004047">
    <property type="term" value="F:aminomethyltransferase activity"/>
    <property type="evidence" value="ECO:0007669"/>
    <property type="project" value="UniProtKB-EC"/>
</dbReference>
<dbReference type="InterPro" id="IPR013977">
    <property type="entry name" value="GcvT_C"/>
</dbReference>
<evidence type="ECO:0000256" key="5">
    <source>
        <dbReference type="ARBA" id="ARBA00022576"/>
    </source>
</evidence>
<dbReference type="Pfam" id="PF08669">
    <property type="entry name" value="GCV_T_C"/>
    <property type="match status" value="1"/>
</dbReference>
<feature type="domain" description="Aminomethyltransferase C-terminal" evidence="13">
    <location>
        <begin position="331"/>
        <end position="410"/>
    </location>
</feature>
<dbReference type="OrthoDB" id="10263536at2759"/>
<organism evidence="14">
    <name type="scientific">Bactrocera latifrons</name>
    <name type="common">Malaysian fruit fly</name>
    <name type="synonym">Chaetodacus latifrons</name>
    <dbReference type="NCBI Taxonomy" id="174628"/>
    <lineage>
        <taxon>Eukaryota</taxon>
        <taxon>Metazoa</taxon>
        <taxon>Ecdysozoa</taxon>
        <taxon>Arthropoda</taxon>
        <taxon>Hexapoda</taxon>
        <taxon>Insecta</taxon>
        <taxon>Pterygota</taxon>
        <taxon>Neoptera</taxon>
        <taxon>Endopterygota</taxon>
        <taxon>Diptera</taxon>
        <taxon>Brachycera</taxon>
        <taxon>Muscomorpha</taxon>
        <taxon>Tephritoidea</taxon>
        <taxon>Tephritidae</taxon>
        <taxon>Bactrocera</taxon>
        <taxon>Bactrocera</taxon>
    </lineage>
</organism>
<dbReference type="GO" id="GO:0005960">
    <property type="term" value="C:glycine cleavage complex"/>
    <property type="evidence" value="ECO:0007669"/>
    <property type="project" value="InterPro"/>
</dbReference>
<name>A0A0K8UGL9_BACLA</name>